<dbReference type="SUPFAM" id="SSF55469">
    <property type="entry name" value="FMN-dependent nitroreductase-like"/>
    <property type="match status" value="1"/>
</dbReference>
<dbReference type="AlphaFoldDB" id="A0A517QT91"/>
<keyword evidence="3 7" id="KW-0288">FMN</keyword>
<dbReference type="CDD" id="cd02135">
    <property type="entry name" value="YdjA-like"/>
    <property type="match status" value="1"/>
</dbReference>
<feature type="domain" description="Nitroreductase" evidence="9">
    <location>
        <begin position="13"/>
        <end position="167"/>
    </location>
</feature>
<name>A0A517QT91_9PLAN</name>
<evidence type="ECO:0000256" key="7">
    <source>
        <dbReference type="PIRNR" id="PIRNR000232"/>
    </source>
</evidence>
<feature type="binding site" description="in other chain" evidence="8">
    <location>
        <begin position="16"/>
        <end position="18"/>
    </location>
    <ligand>
        <name>FMN</name>
        <dbReference type="ChEBI" id="CHEBI:58210"/>
        <note>ligand shared between dimeric partners</note>
    </ligand>
</feature>
<protein>
    <recommendedName>
        <fullName evidence="7">Putative NAD(P)H nitroreductase</fullName>
        <ecNumber evidence="7">1.-.-.-</ecNumber>
    </recommendedName>
</protein>
<sequence length="187" mass="21566">MPNLNHHLISDVIRSRRTINQFAPEPVPTEIVLEGLELAIWAPNHKLTQPWRFYLLGKETSQRIVNLNAEMVQESKGQEAAQKKRERWSTIPGWLVVTSQRSDDAIRDKEDYASVCCAIQNLSLFLWDAGIGMKWTTGPVTRSDEIYEILNLDRKQEEIVGVMWYGYPAETPQMKRRPASEFVTQLP</sequence>
<keyword evidence="11" id="KW-1185">Reference proteome</keyword>
<accession>A0A517QT91</accession>
<dbReference type="EMBL" id="CP036267">
    <property type="protein sequence ID" value="QDT34860.1"/>
    <property type="molecule type" value="Genomic_DNA"/>
</dbReference>
<evidence type="ECO:0000256" key="6">
    <source>
        <dbReference type="ARBA" id="ARBA00023027"/>
    </source>
</evidence>
<reference evidence="10 11" key="1">
    <citation type="submission" date="2019-02" db="EMBL/GenBank/DDBJ databases">
        <title>Deep-cultivation of Planctomycetes and their phenomic and genomic characterization uncovers novel biology.</title>
        <authorList>
            <person name="Wiegand S."/>
            <person name="Jogler M."/>
            <person name="Boedeker C."/>
            <person name="Pinto D."/>
            <person name="Vollmers J."/>
            <person name="Rivas-Marin E."/>
            <person name="Kohn T."/>
            <person name="Peeters S.H."/>
            <person name="Heuer A."/>
            <person name="Rast P."/>
            <person name="Oberbeckmann S."/>
            <person name="Bunk B."/>
            <person name="Jeske O."/>
            <person name="Meyerdierks A."/>
            <person name="Storesund J.E."/>
            <person name="Kallscheuer N."/>
            <person name="Luecker S."/>
            <person name="Lage O.M."/>
            <person name="Pohl T."/>
            <person name="Merkel B.J."/>
            <person name="Hornburger P."/>
            <person name="Mueller R.-W."/>
            <person name="Bruemmer F."/>
            <person name="Labrenz M."/>
            <person name="Spormann A.M."/>
            <person name="Op den Camp H."/>
            <person name="Overmann J."/>
            <person name="Amann R."/>
            <person name="Jetten M.S.M."/>
            <person name="Mascher T."/>
            <person name="Medema M.H."/>
            <person name="Devos D.P."/>
            <person name="Kaster A.-K."/>
            <person name="Ovreas L."/>
            <person name="Rohde M."/>
            <person name="Galperin M.Y."/>
            <person name="Jogler C."/>
        </authorList>
    </citation>
    <scope>NUCLEOTIDE SEQUENCE [LARGE SCALE GENOMIC DNA]</scope>
    <source>
        <strain evidence="10 11">Mal48</strain>
    </source>
</reference>
<keyword evidence="5 7" id="KW-0560">Oxidoreductase</keyword>
<organism evidence="10 11">
    <name type="scientific">Thalassoglobus polymorphus</name>
    <dbReference type="NCBI Taxonomy" id="2527994"/>
    <lineage>
        <taxon>Bacteria</taxon>
        <taxon>Pseudomonadati</taxon>
        <taxon>Planctomycetota</taxon>
        <taxon>Planctomycetia</taxon>
        <taxon>Planctomycetales</taxon>
        <taxon>Planctomycetaceae</taxon>
        <taxon>Thalassoglobus</taxon>
    </lineage>
</organism>
<evidence type="ECO:0000259" key="9">
    <source>
        <dbReference type="Pfam" id="PF00881"/>
    </source>
</evidence>
<dbReference type="PANTHER" id="PTHR43821:SF1">
    <property type="entry name" value="NAD(P)H NITROREDUCTASE YDJA-RELATED"/>
    <property type="match status" value="1"/>
</dbReference>
<keyword evidence="6 7" id="KW-0520">NAD</keyword>
<evidence type="ECO:0000256" key="2">
    <source>
        <dbReference type="ARBA" id="ARBA00022630"/>
    </source>
</evidence>
<evidence type="ECO:0000313" key="10">
    <source>
        <dbReference type="EMBL" id="QDT34860.1"/>
    </source>
</evidence>
<gene>
    <name evidence="10" type="primary">ydjA</name>
    <name evidence="10" type="ORF">Mal48_41330</name>
</gene>
<dbReference type="InterPro" id="IPR029479">
    <property type="entry name" value="Nitroreductase"/>
</dbReference>
<dbReference type="KEGG" id="tpol:Mal48_41330"/>
<comment type="cofactor">
    <cofactor evidence="8">
        <name>FMN</name>
        <dbReference type="ChEBI" id="CHEBI:58210"/>
    </cofactor>
    <text evidence="8">Binds 1 FMN per subunit.</text>
</comment>
<evidence type="ECO:0000256" key="5">
    <source>
        <dbReference type="ARBA" id="ARBA00023002"/>
    </source>
</evidence>
<dbReference type="Proteomes" id="UP000315724">
    <property type="component" value="Chromosome"/>
</dbReference>
<evidence type="ECO:0000256" key="8">
    <source>
        <dbReference type="PIRSR" id="PIRSR000232-1"/>
    </source>
</evidence>
<dbReference type="EC" id="1.-.-.-" evidence="7"/>
<keyword evidence="4 7" id="KW-0521">NADP</keyword>
<dbReference type="Gene3D" id="3.40.109.10">
    <property type="entry name" value="NADH Oxidase"/>
    <property type="match status" value="1"/>
</dbReference>
<evidence type="ECO:0000256" key="1">
    <source>
        <dbReference type="ARBA" id="ARBA00007118"/>
    </source>
</evidence>
<proteinExistence type="inferred from homology"/>
<evidence type="ECO:0000256" key="3">
    <source>
        <dbReference type="ARBA" id="ARBA00022643"/>
    </source>
</evidence>
<dbReference type="InterPro" id="IPR026021">
    <property type="entry name" value="YdjA-like"/>
</dbReference>
<dbReference type="PANTHER" id="PTHR43821">
    <property type="entry name" value="NAD(P)H NITROREDUCTASE YDJA-RELATED"/>
    <property type="match status" value="1"/>
</dbReference>
<dbReference type="OrthoDB" id="9804207at2"/>
<dbReference type="RefSeq" id="WP_145203470.1">
    <property type="nucleotide sequence ID" value="NZ_CP036267.1"/>
</dbReference>
<evidence type="ECO:0000313" key="11">
    <source>
        <dbReference type="Proteomes" id="UP000315724"/>
    </source>
</evidence>
<dbReference type="InterPro" id="IPR000415">
    <property type="entry name" value="Nitroreductase-like"/>
</dbReference>
<feature type="binding site" evidence="8">
    <location>
        <position position="45"/>
    </location>
    <ligand>
        <name>FMN</name>
        <dbReference type="ChEBI" id="CHEBI:58210"/>
        <note>ligand shared between dimeric partners</note>
    </ligand>
</feature>
<comment type="similarity">
    <text evidence="1 7">Belongs to the nitroreductase family.</text>
</comment>
<evidence type="ECO:0000256" key="4">
    <source>
        <dbReference type="ARBA" id="ARBA00022857"/>
    </source>
</evidence>
<dbReference type="PIRSF" id="PIRSF000232">
    <property type="entry name" value="YdjA"/>
    <property type="match status" value="1"/>
</dbReference>
<dbReference type="GO" id="GO:0016491">
    <property type="term" value="F:oxidoreductase activity"/>
    <property type="evidence" value="ECO:0007669"/>
    <property type="project" value="UniProtKB-UniRule"/>
</dbReference>
<dbReference type="InterPro" id="IPR052530">
    <property type="entry name" value="NAD(P)H_nitroreductase"/>
</dbReference>
<feature type="binding site" description="in other chain" evidence="8">
    <location>
        <begin position="135"/>
        <end position="137"/>
    </location>
    <ligand>
        <name>FMN</name>
        <dbReference type="ChEBI" id="CHEBI:58210"/>
        <note>ligand shared between dimeric partners</note>
    </ligand>
</feature>
<keyword evidence="2 7" id="KW-0285">Flavoprotein</keyword>
<dbReference type="Pfam" id="PF00881">
    <property type="entry name" value="Nitroreductase"/>
    <property type="match status" value="1"/>
</dbReference>